<feature type="repeat" description="ANK" evidence="3">
    <location>
        <begin position="204"/>
        <end position="236"/>
    </location>
</feature>
<dbReference type="STRING" id="8187.ENSLCAP00010060301"/>
<proteinExistence type="predicted"/>
<feature type="repeat" description="ANK" evidence="3">
    <location>
        <begin position="339"/>
        <end position="371"/>
    </location>
</feature>
<dbReference type="SMART" id="SM00248">
    <property type="entry name" value="ANK"/>
    <property type="match status" value="10"/>
</dbReference>
<sequence>MDQPSNIKKIGVHFHFKDCCWLFADRKHTKLRETGFFPPSFFCVIPFLRNLVCFAFSAHIRLSITLDQSHLCYTKSFPMERRAVALRAMIKKHHPKKENLDPRTWMREETLRGFADFIRNKHSDKDTDTSFDTKEMLLDAEKQFMEAAKRNDVETMKTLGKGLNANAKNVHNRTALHYAVAGKNIEAVQLLLQRRVKVDQKDKYGVTPIHLAAWFGSLEILKLLVQAGAEQKVENEEGQNIMHCAAINNHTEIVEYIVNDLQMQELDKDDKSGHRAFALAAEHGSVEMLEMLMEPYKMATMKPNKSGDTPLHLAARNGHLDAVQLLLQSFDTRDEVNMDGETALYQAADNGQEECVLALLEAGCDPNIPTTDKCSALHPVSERGDTSLVQILLEYKANTDFQNQHLEAPLHLAVKNSHIPVIRSLLDAGCNINVTDKRSQTAIHLAAELAKIEVVDMLLKAGLDLALRDRQGKTALGVAARANEVIIVDMIIKAERYYAWRQANPELHEGVHSEHPLTFKLDHRYETRQYRSKAWRLAYELLRPGDWKRLAEHWEFTKEQVSAIEEQWTGQKSYQEHGNRMFLIWLHGEGLARRNPLGELYQRLNLIGNKKAASMIQMEAKSKKTCSIS</sequence>
<feature type="repeat" description="ANK" evidence="3">
    <location>
        <begin position="372"/>
        <end position="404"/>
    </location>
</feature>
<dbReference type="Proteomes" id="UP000314980">
    <property type="component" value="Unassembled WGS sequence"/>
</dbReference>
<dbReference type="GeneTree" id="ENSGT00940000154170"/>
<dbReference type="Ensembl" id="ENSLCAT00010061921.1">
    <property type="protein sequence ID" value="ENSLCAP00010060301.1"/>
    <property type="gene ID" value="ENSLCAG00010028053.1"/>
</dbReference>
<evidence type="ECO:0000313" key="6">
    <source>
        <dbReference type="Proteomes" id="UP000314980"/>
    </source>
</evidence>
<accession>A0A4W6GA25</accession>
<reference evidence="5" key="2">
    <citation type="submission" date="2025-08" db="UniProtKB">
        <authorList>
            <consortium name="Ensembl"/>
        </authorList>
    </citation>
    <scope>IDENTIFICATION</scope>
</reference>
<dbReference type="SUPFAM" id="SSF48403">
    <property type="entry name" value="Ankyrin repeat"/>
    <property type="match status" value="1"/>
</dbReference>
<dbReference type="SUPFAM" id="SSF47986">
    <property type="entry name" value="DEATH domain"/>
    <property type="match status" value="1"/>
</dbReference>
<reference evidence="6" key="1">
    <citation type="submission" date="2015-09" db="EMBL/GenBank/DDBJ databases">
        <authorList>
            <person name="Sai Rama Sridatta P."/>
        </authorList>
    </citation>
    <scope>NUCLEOTIDE SEQUENCE [LARGE SCALE GENOMIC DNA]</scope>
</reference>
<gene>
    <name evidence="5" type="primary">ANKDD1B</name>
</gene>
<dbReference type="PRINTS" id="PR01415">
    <property type="entry name" value="ANKYRIN"/>
</dbReference>
<name>A0A4W6GA25_LATCA</name>
<feature type="repeat" description="ANK" evidence="3">
    <location>
        <begin position="306"/>
        <end position="328"/>
    </location>
</feature>
<dbReference type="InterPro" id="IPR011029">
    <property type="entry name" value="DEATH-like_dom_sf"/>
</dbReference>
<reference evidence="5" key="3">
    <citation type="submission" date="2025-09" db="UniProtKB">
        <authorList>
            <consortium name="Ensembl"/>
        </authorList>
    </citation>
    <scope>IDENTIFICATION</scope>
</reference>
<dbReference type="Gene3D" id="1.10.533.10">
    <property type="entry name" value="Death Domain, Fas"/>
    <property type="match status" value="1"/>
</dbReference>
<dbReference type="PROSITE" id="PS50297">
    <property type="entry name" value="ANK_REP_REGION"/>
    <property type="match status" value="6"/>
</dbReference>
<dbReference type="PROSITE" id="PS50088">
    <property type="entry name" value="ANK_REPEAT"/>
    <property type="match status" value="7"/>
</dbReference>
<feature type="repeat" description="ANK" evidence="3">
    <location>
        <begin position="171"/>
        <end position="203"/>
    </location>
</feature>
<feature type="repeat" description="ANK" evidence="3">
    <location>
        <begin position="405"/>
        <end position="437"/>
    </location>
</feature>
<keyword evidence="2 3" id="KW-0040">ANK repeat</keyword>
<dbReference type="InterPro" id="IPR036770">
    <property type="entry name" value="Ankyrin_rpt-contain_sf"/>
</dbReference>
<dbReference type="Pfam" id="PF13637">
    <property type="entry name" value="Ank_4"/>
    <property type="match status" value="1"/>
</dbReference>
<evidence type="ECO:0000256" key="2">
    <source>
        <dbReference type="ARBA" id="ARBA00023043"/>
    </source>
</evidence>
<dbReference type="InParanoid" id="A0A4W6GA25"/>
<dbReference type="InterPro" id="IPR000488">
    <property type="entry name" value="Death_dom"/>
</dbReference>
<keyword evidence="6" id="KW-1185">Reference proteome</keyword>
<organism evidence="5 6">
    <name type="scientific">Lates calcarifer</name>
    <name type="common">Barramundi</name>
    <name type="synonym">Holocentrus calcarifer</name>
    <dbReference type="NCBI Taxonomy" id="8187"/>
    <lineage>
        <taxon>Eukaryota</taxon>
        <taxon>Metazoa</taxon>
        <taxon>Chordata</taxon>
        <taxon>Craniata</taxon>
        <taxon>Vertebrata</taxon>
        <taxon>Euteleostomi</taxon>
        <taxon>Actinopterygii</taxon>
        <taxon>Neopterygii</taxon>
        <taxon>Teleostei</taxon>
        <taxon>Neoteleostei</taxon>
        <taxon>Acanthomorphata</taxon>
        <taxon>Carangaria</taxon>
        <taxon>Carangaria incertae sedis</taxon>
        <taxon>Centropomidae</taxon>
        <taxon>Lates</taxon>
    </lineage>
</organism>
<dbReference type="PANTHER" id="PTHR24161">
    <property type="entry name" value="ANK_REP_REGION DOMAIN-CONTAINING PROTEIN-RELATED"/>
    <property type="match status" value="1"/>
</dbReference>
<feature type="domain" description="Death" evidence="4">
    <location>
        <begin position="546"/>
        <end position="620"/>
    </location>
</feature>
<dbReference type="GO" id="GO:0007165">
    <property type="term" value="P:signal transduction"/>
    <property type="evidence" value="ECO:0007669"/>
    <property type="project" value="InterPro"/>
</dbReference>
<dbReference type="AlphaFoldDB" id="A0A4W6GA25"/>
<keyword evidence="1" id="KW-0677">Repeat</keyword>
<evidence type="ECO:0000256" key="3">
    <source>
        <dbReference type="PROSITE-ProRule" id="PRU00023"/>
    </source>
</evidence>
<evidence type="ECO:0000256" key="1">
    <source>
        <dbReference type="ARBA" id="ARBA00022737"/>
    </source>
</evidence>
<dbReference type="Pfam" id="PF12796">
    <property type="entry name" value="Ank_2"/>
    <property type="match status" value="3"/>
</dbReference>
<evidence type="ECO:0000259" key="4">
    <source>
        <dbReference type="PROSITE" id="PS50017"/>
    </source>
</evidence>
<feature type="repeat" description="ANK" evidence="3">
    <location>
        <begin position="438"/>
        <end position="470"/>
    </location>
</feature>
<dbReference type="PANTHER" id="PTHR24161:SF85">
    <property type="entry name" value="PALMITOYLTRANSFERASE HIP14"/>
    <property type="match status" value="1"/>
</dbReference>
<protein>
    <submittedName>
        <fullName evidence="5">Ankyrin repeat and death domain containing 1B</fullName>
    </submittedName>
</protein>
<dbReference type="InterPro" id="IPR002110">
    <property type="entry name" value="Ankyrin_rpt"/>
</dbReference>
<evidence type="ECO:0000313" key="5">
    <source>
        <dbReference type="Ensembl" id="ENSLCAP00010060301.1"/>
    </source>
</evidence>
<dbReference type="PROSITE" id="PS50017">
    <property type="entry name" value="DEATH_DOMAIN"/>
    <property type="match status" value="1"/>
</dbReference>
<dbReference type="Gene3D" id="1.25.40.20">
    <property type="entry name" value="Ankyrin repeat-containing domain"/>
    <property type="match status" value="2"/>
</dbReference>